<evidence type="ECO:0000313" key="13">
    <source>
        <dbReference type="Proteomes" id="UP001596233"/>
    </source>
</evidence>
<sequence>MFTGLVEEIGQLQHVTSRGEAMVLTVRAGKVLSDVKLGDSIAVNGVCLTVTGFNASSFSADVMPETYRKTSLSALRIGTKVNLERAMQAGARFGGHIVQGHVDGLALITATYEDSNAVVYDLKLQEEQALRYIIPKGSITIDGISLTVVRVEGSTVTVSIIPHTLAETALQYRKPGDVVNIECDIIGKYVEHLMGFQAPARSAAHAGSKTSITTSYLQEHGFL</sequence>
<organism evidence="12 13">
    <name type="scientific">Paenibacillus septentrionalis</name>
    <dbReference type="NCBI Taxonomy" id="429342"/>
    <lineage>
        <taxon>Bacteria</taxon>
        <taxon>Bacillati</taxon>
        <taxon>Bacillota</taxon>
        <taxon>Bacilli</taxon>
        <taxon>Bacillales</taxon>
        <taxon>Paenibacillaceae</taxon>
        <taxon>Paenibacillus</taxon>
    </lineage>
</organism>
<accession>A0ABW1V4N3</accession>
<dbReference type="InterPro" id="IPR017938">
    <property type="entry name" value="Riboflavin_synthase-like_b-brl"/>
</dbReference>
<evidence type="ECO:0000256" key="6">
    <source>
        <dbReference type="ARBA" id="ARBA00022619"/>
    </source>
</evidence>
<dbReference type="PANTHER" id="PTHR21098:SF12">
    <property type="entry name" value="RIBOFLAVIN SYNTHASE"/>
    <property type="match status" value="1"/>
</dbReference>
<keyword evidence="13" id="KW-1185">Reference proteome</keyword>
<evidence type="ECO:0000256" key="9">
    <source>
        <dbReference type="NCBIfam" id="TIGR00187"/>
    </source>
</evidence>
<dbReference type="Pfam" id="PF00677">
    <property type="entry name" value="Lum_binding"/>
    <property type="match status" value="2"/>
</dbReference>
<protein>
    <recommendedName>
        <fullName evidence="5 9">Riboflavin synthase</fullName>
        <ecNumber evidence="4 9">2.5.1.9</ecNumber>
    </recommendedName>
</protein>
<dbReference type="PROSITE" id="PS51177">
    <property type="entry name" value="LUMAZINE_BIND"/>
    <property type="match status" value="2"/>
</dbReference>
<evidence type="ECO:0000256" key="2">
    <source>
        <dbReference type="ARBA" id="ARBA00002803"/>
    </source>
</evidence>
<keyword evidence="6" id="KW-0686">Riboflavin biosynthesis</keyword>
<comment type="function">
    <text evidence="2">Catalyzes the dismutation of two molecules of 6,7-dimethyl-8-ribityllumazine, resulting in the formation of riboflavin and 5-amino-6-(D-ribitylamino)uracil.</text>
</comment>
<dbReference type="EC" id="2.5.1.9" evidence="4 9"/>
<comment type="caution">
    <text evidence="12">The sequence shown here is derived from an EMBL/GenBank/DDBJ whole genome shotgun (WGS) entry which is preliminary data.</text>
</comment>
<keyword evidence="7 12" id="KW-0808">Transferase</keyword>
<dbReference type="NCBIfam" id="TIGR00187">
    <property type="entry name" value="ribE"/>
    <property type="match status" value="1"/>
</dbReference>
<dbReference type="NCBIfam" id="NF006767">
    <property type="entry name" value="PRK09289.1"/>
    <property type="match status" value="1"/>
</dbReference>
<evidence type="ECO:0000256" key="4">
    <source>
        <dbReference type="ARBA" id="ARBA00012827"/>
    </source>
</evidence>
<evidence type="ECO:0000256" key="7">
    <source>
        <dbReference type="ARBA" id="ARBA00022679"/>
    </source>
</evidence>
<dbReference type="GO" id="GO:0004746">
    <property type="term" value="F:riboflavin synthase activity"/>
    <property type="evidence" value="ECO:0007669"/>
    <property type="project" value="UniProtKB-EC"/>
</dbReference>
<evidence type="ECO:0000256" key="8">
    <source>
        <dbReference type="ARBA" id="ARBA00022737"/>
    </source>
</evidence>
<evidence type="ECO:0000256" key="1">
    <source>
        <dbReference type="ARBA" id="ARBA00000968"/>
    </source>
</evidence>
<comment type="pathway">
    <text evidence="3">Cofactor biosynthesis; riboflavin biosynthesis; riboflavin from 2-hydroxy-3-oxobutyl phosphate and 5-amino-6-(D-ribitylamino)uracil: step 2/2.</text>
</comment>
<comment type="catalytic activity">
    <reaction evidence="1">
        <text>2 6,7-dimethyl-8-(1-D-ribityl)lumazine + H(+) = 5-amino-6-(D-ribitylamino)uracil + riboflavin</text>
        <dbReference type="Rhea" id="RHEA:20772"/>
        <dbReference type="ChEBI" id="CHEBI:15378"/>
        <dbReference type="ChEBI" id="CHEBI:15934"/>
        <dbReference type="ChEBI" id="CHEBI:57986"/>
        <dbReference type="ChEBI" id="CHEBI:58201"/>
        <dbReference type="EC" id="2.5.1.9"/>
    </reaction>
</comment>
<dbReference type="CDD" id="cd00402">
    <property type="entry name" value="Riboflavin_synthase_like"/>
    <property type="match status" value="1"/>
</dbReference>
<dbReference type="PANTHER" id="PTHR21098">
    <property type="entry name" value="RIBOFLAVIN SYNTHASE ALPHA CHAIN"/>
    <property type="match status" value="1"/>
</dbReference>
<reference evidence="13" key="1">
    <citation type="journal article" date="2019" name="Int. J. Syst. Evol. Microbiol.">
        <title>The Global Catalogue of Microorganisms (GCM) 10K type strain sequencing project: providing services to taxonomists for standard genome sequencing and annotation.</title>
        <authorList>
            <consortium name="The Broad Institute Genomics Platform"/>
            <consortium name="The Broad Institute Genome Sequencing Center for Infectious Disease"/>
            <person name="Wu L."/>
            <person name="Ma J."/>
        </authorList>
    </citation>
    <scope>NUCLEOTIDE SEQUENCE [LARGE SCALE GENOMIC DNA]</scope>
    <source>
        <strain evidence="13">PCU 280</strain>
    </source>
</reference>
<proteinExistence type="predicted"/>
<evidence type="ECO:0000313" key="12">
    <source>
        <dbReference type="EMBL" id="MFC6332330.1"/>
    </source>
</evidence>
<dbReference type="PIRSF" id="PIRSF000498">
    <property type="entry name" value="Riboflavin_syn_A"/>
    <property type="match status" value="1"/>
</dbReference>
<evidence type="ECO:0000256" key="10">
    <source>
        <dbReference type="PROSITE-ProRule" id="PRU00524"/>
    </source>
</evidence>
<evidence type="ECO:0000256" key="5">
    <source>
        <dbReference type="ARBA" id="ARBA00013950"/>
    </source>
</evidence>
<feature type="repeat" description="Lumazine-binding" evidence="10">
    <location>
        <begin position="97"/>
        <end position="194"/>
    </location>
</feature>
<feature type="domain" description="Lumazine-binding" evidence="11">
    <location>
        <begin position="97"/>
        <end position="194"/>
    </location>
</feature>
<dbReference type="RefSeq" id="WP_379232579.1">
    <property type="nucleotide sequence ID" value="NZ_JBHSTE010000002.1"/>
</dbReference>
<evidence type="ECO:0000259" key="11">
    <source>
        <dbReference type="PROSITE" id="PS51177"/>
    </source>
</evidence>
<keyword evidence="8" id="KW-0677">Repeat</keyword>
<dbReference type="InterPro" id="IPR023366">
    <property type="entry name" value="ATP_synth_asu-like_sf"/>
</dbReference>
<feature type="repeat" description="Lumazine-binding" evidence="10">
    <location>
        <begin position="1"/>
        <end position="96"/>
    </location>
</feature>
<feature type="domain" description="Lumazine-binding" evidence="11">
    <location>
        <begin position="1"/>
        <end position="96"/>
    </location>
</feature>
<dbReference type="EMBL" id="JBHSTE010000002">
    <property type="protein sequence ID" value="MFC6332330.1"/>
    <property type="molecule type" value="Genomic_DNA"/>
</dbReference>
<evidence type="ECO:0000256" key="3">
    <source>
        <dbReference type="ARBA" id="ARBA00004887"/>
    </source>
</evidence>
<dbReference type="InterPro" id="IPR001783">
    <property type="entry name" value="Lumazine-bd"/>
</dbReference>
<gene>
    <name evidence="12" type="primary">ribE</name>
    <name evidence="12" type="ORF">ACFP56_06810</name>
</gene>
<dbReference type="Gene3D" id="2.40.30.20">
    <property type="match status" value="2"/>
</dbReference>
<name>A0ABW1V4N3_9BACL</name>
<dbReference type="Proteomes" id="UP001596233">
    <property type="component" value="Unassembled WGS sequence"/>
</dbReference>
<dbReference type="SUPFAM" id="SSF63380">
    <property type="entry name" value="Riboflavin synthase domain-like"/>
    <property type="match status" value="2"/>
</dbReference>
<dbReference type="NCBIfam" id="NF009566">
    <property type="entry name" value="PRK13020.1"/>
    <property type="match status" value="1"/>
</dbReference>
<dbReference type="InterPro" id="IPR026017">
    <property type="entry name" value="Lumazine-bd_dom"/>
</dbReference>